<dbReference type="AlphaFoldDB" id="A0A1E9PFB6"/>
<keyword evidence="1" id="KW-0812">Transmembrane</keyword>
<feature type="transmembrane region" description="Helical" evidence="1">
    <location>
        <begin position="21"/>
        <end position="43"/>
    </location>
</feature>
<reference evidence="2" key="2">
    <citation type="submission" date="2022-09" db="EMBL/GenBank/DDBJ databases">
        <title>Aerococcus urinae taxonomy study.</title>
        <authorList>
            <person name="Christensen J."/>
            <person name="Senneby E."/>
        </authorList>
    </citation>
    <scope>NUCLEOTIDE SEQUENCE</scope>
    <source>
        <strain evidence="2">LUND-41-B12</strain>
    </source>
</reference>
<dbReference type="EMBL" id="CP145132">
    <property type="protein sequence ID" value="WWC54238.1"/>
    <property type="molecule type" value="Genomic_DNA"/>
</dbReference>
<evidence type="ECO:0000256" key="1">
    <source>
        <dbReference type="SAM" id="Phobius"/>
    </source>
</evidence>
<dbReference type="Proteomes" id="UP000250354">
    <property type="component" value="Chromosome"/>
</dbReference>
<feature type="transmembrane region" description="Helical" evidence="1">
    <location>
        <begin position="244"/>
        <end position="263"/>
    </location>
</feature>
<sequence length="273" mass="31663">MCSSLKNILTSAYVYRQRRSLNTFGMVIVILALSLVLTLPFAWRFEGVNNEVFDQSYQELLADFPSQSVDQKLKDYELQEGQLVPRDGAKEKKEKIDAPAISIGILPELEELDTLFLNNPSAYIFLEDMMVYQPREGDDFSAAYNRSTQDKLSSQDLLEQFYQNYQKNYRKSQKYLFVGMRHLLFLLFLILYSLLATVVLNRLRLAQRLDFYNLKECYGAILLSLILPSLLTSLWGYFHLNNRLMALLVILLSIGQLIMAYHFTGFKEENSPK</sequence>
<keyword evidence="4" id="KW-1185">Reference proteome</keyword>
<proteinExistence type="predicted"/>
<evidence type="ECO:0008006" key="6">
    <source>
        <dbReference type="Google" id="ProtNLM"/>
    </source>
</evidence>
<name>A0A1E9PFB6_9LACT</name>
<dbReference type="Proteomes" id="UP001069047">
    <property type="component" value="Unassembled WGS sequence"/>
</dbReference>
<accession>A0A1E9PFB6</accession>
<gene>
    <name evidence="3" type="ORF">DBT44_0007540</name>
    <name evidence="2" type="ORF">ODY61_08005</name>
</gene>
<dbReference type="GeneID" id="86859164"/>
<evidence type="ECO:0000313" key="2">
    <source>
        <dbReference type="EMBL" id="MCY3088049.1"/>
    </source>
</evidence>
<keyword evidence="1" id="KW-0472">Membrane</keyword>
<protein>
    <recommendedName>
        <fullName evidence="6">DUF1189 domain-containing protein</fullName>
    </recommendedName>
</protein>
<feature type="transmembrane region" description="Helical" evidence="1">
    <location>
        <begin position="217"/>
        <end position="238"/>
    </location>
</feature>
<evidence type="ECO:0000313" key="4">
    <source>
        <dbReference type="Proteomes" id="UP000250354"/>
    </source>
</evidence>
<dbReference type="RefSeq" id="WP_070559754.1">
    <property type="nucleotide sequence ID" value="NZ_CAJHLG010000014.1"/>
</dbReference>
<feature type="transmembrane region" description="Helical" evidence="1">
    <location>
        <begin position="183"/>
        <end position="205"/>
    </location>
</feature>
<evidence type="ECO:0000313" key="5">
    <source>
        <dbReference type="Proteomes" id="UP001069047"/>
    </source>
</evidence>
<keyword evidence="1" id="KW-1133">Transmembrane helix</keyword>
<evidence type="ECO:0000313" key="3">
    <source>
        <dbReference type="EMBL" id="WWC54238.1"/>
    </source>
</evidence>
<dbReference type="EMBL" id="JAOTMY010000005">
    <property type="protein sequence ID" value="MCY3088049.1"/>
    <property type="molecule type" value="Genomic_DNA"/>
</dbReference>
<reference evidence="3 4" key="1">
    <citation type="journal article" date="2020" name="J. Bacteriol.">
        <title>Aerococcus urinae Isolated from Women with Lower Urinary Tract Symptoms: In Vitro Aggregation and Genome Analysis.</title>
        <authorList>
            <person name="Hilt E.E."/>
            <person name="Putonti C."/>
            <person name="Thomas-White K."/>
            <person name="Lewis A.L."/>
            <person name="Visick K.L."/>
            <person name="Gilbert N.M."/>
            <person name="Wolfe A.J."/>
        </authorList>
    </citation>
    <scope>NUCLEOTIDE SEQUENCE [LARGE SCALE GENOMIC DNA]</scope>
    <source>
        <strain evidence="3 4">UMB1016</strain>
    </source>
</reference>
<reference evidence="3" key="3">
    <citation type="submission" date="2024-02" db="EMBL/GenBank/DDBJ databases">
        <authorList>
            <person name="Choi B."/>
        </authorList>
    </citation>
    <scope>NUCLEOTIDE SEQUENCE</scope>
    <source>
        <strain evidence="3">UMB1016</strain>
    </source>
</reference>
<accession>A0A9Q4H707</accession>
<organism evidence="2 5">
    <name type="scientific">Aerococcus mictus</name>
    <dbReference type="NCBI Taxonomy" id="2976810"/>
    <lineage>
        <taxon>Bacteria</taxon>
        <taxon>Bacillati</taxon>
        <taxon>Bacillota</taxon>
        <taxon>Bacilli</taxon>
        <taxon>Lactobacillales</taxon>
        <taxon>Aerococcaceae</taxon>
        <taxon>Aerococcus</taxon>
    </lineage>
</organism>